<keyword evidence="4" id="KW-0443">Lipid metabolism</keyword>
<keyword evidence="5" id="KW-0067">ATP-binding</keyword>
<dbReference type="Pfam" id="PF00501">
    <property type="entry name" value="AMP-binding"/>
    <property type="match status" value="1"/>
</dbReference>
<dbReference type="GO" id="GO:0090433">
    <property type="term" value="F:palmitoyl-CoA ligase activity"/>
    <property type="evidence" value="ECO:0007669"/>
    <property type="project" value="TreeGrafter"/>
</dbReference>
<comment type="similarity">
    <text evidence="1">Belongs to the ATP-dependent AMP-binding enzyme family.</text>
</comment>
<evidence type="ECO:0000256" key="3">
    <source>
        <dbReference type="ARBA" id="ARBA00022741"/>
    </source>
</evidence>
<keyword evidence="2" id="KW-0436">Ligase</keyword>
<dbReference type="Proteomes" id="UP001497623">
    <property type="component" value="Unassembled WGS sequence"/>
</dbReference>
<evidence type="ECO:0000256" key="5">
    <source>
        <dbReference type="ARBA" id="ARBA00022840"/>
    </source>
</evidence>
<keyword evidence="3" id="KW-0547">Nucleotide-binding</keyword>
<dbReference type="InterPro" id="IPR020845">
    <property type="entry name" value="AMP-binding_CS"/>
</dbReference>
<evidence type="ECO:0000256" key="6">
    <source>
        <dbReference type="ARBA" id="ARBA00026121"/>
    </source>
</evidence>
<evidence type="ECO:0000256" key="7">
    <source>
        <dbReference type="ARBA" id="ARBA00036813"/>
    </source>
</evidence>
<dbReference type="SUPFAM" id="SSF56801">
    <property type="entry name" value="Acetyl-CoA synthetase-like"/>
    <property type="match status" value="1"/>
</dbReference>
<dbReference type="PANTHER" id="PTHR43272:SF83">
    <property type="entry name" value="ACYL-COA SYNTHETASE LONG-CHAIN, ISOFORM J"/>
    <property type="match status" value="1"/>
</dbReference>
<dbReference type="GO" id="GO:0035336">
    <property type="term" value="P:long-chain fatty-acyl-CoA metabolic process"/>
    <property type="evidence" value="ECO:0007669"/>
    <property type="project" value="TreeGrafter"/>
</dbReference>
<keyword evidence="10" id="KW-1185">Reference proteome</keyword>
<evidence type="ECO:0000259" key="8">
    <source>
        <dbReference type="Pfam" id="PF00501"/>
    </source>
</evidence>
<evidence type="ECO:0000256" key="1">
    <source>
        <dbReference type="ARBA" id="ARBA00006432"/>
    </source>
</evidence>
<proteinExistence type="inferred from homology"/>
<dbReference type="InterPro" id="IPR042099">
    <property type="entry name" value="ANL_N_sf"/>
</dbReference>
<keyword evidence="4" id="KW-0276">Fatty acid metabolism</keyword>
<sequence length="514" mass="56957">MADLLVSAGIGAVKAGVFVYDIVSYPLWALYQQPWSTSNKRIRIRAKQTGVSEGVCYRNVDEPLPFIAELTRAKICTVEQAINWSAQKYGDSNCLGVRKVIKEHDEVQPNGKVFKKLEMGEYIWTTYSEMAEMSHNFGRGLRVLGHEPKENMVIFAESRPEWLISAIGCFKQNVPVCTLYATLGEDAIVHGINETEARHVITSHELLPKFKSILARCPNVTHITYFKDQLKATPLEDIKDGIIFNSFEEVIEKGKTSDYSDVPPTPDDISIIMYTSGSTGAPKGVVMSHHNFYKAMTGYASVLGPMPGDVYIAFLPLAHVLELIAESMMILFGVPIGYSSPLTMTDRSSKVKRGCLGDATVLKPTLMAAVPLILDRIYKGILEKVANQGPWLKALFDYALDYKLSWLKSGFDSPFCNWFVFRKIRALLGGKIRLVATGGAPLCSDTHDFIRCALGAPVLQGYGLTETCGCTSLMDLHDLSTGRVGAPLTICDVKLINWDEGNYRITDKPYPRGE</sequence>
<dbReference type="GO" id="GO:0005783">
    <property type="term" value="C:endoplasmic reticulum"/>
    <property type="evidence" value="ECO:0007669"/>
    <property type="project" value="TreeGrafter"/>
</dbReference>
<dbReference type="GO" id="GO:0030182">
    <property type="term" value="P:neuron differentiation"/>
    <property type="evidence" value="ECO:0007669"/>
    <property type="project" value="TreeGrafter"/>
</dbReference>
<accession>A0AAV2QX28</accession>
<feature type="domain" description="AMP-dependent synthetase/ligase" evidence="8">
    <location>
        <begin position="108"/>
        <end position="508"/>
    </location>
</feature>
<gene>
    <name evidence="9" type="ORF">MNOR_LOCUS18002</name>
</gene>
<protein>
    <recommendedName>
        <fullName evidence="6">long-chain-fatty-acid--CoA ligase</fullName>
        <ecNumber evidence="6">6.2.1.3</ecNumber>
    </recommendedName>
</protein>
<dbReference type="PROSITE" id="PS00455">
    <property type="entry name" value="AMP_BINDING"/>
    <property type="match status" value="1"/>
</dbReference>
<dbReference type="GO" id="GO:0005811">
    <property type="term" value="C:lipid droplet"/>
    <property type="evidence" value="ECO:0007669"/>
    <property type="project" value="TreeGrafter"/>
</dbReference>
<dbReference type="Gene3D" id="3.40.50.12780">
    <property type="entry name" value="N-terminal domain of ligase-like"/>
    <property type="match status" value="1"/>
</dbReference>
<evidence type="ECO:0000256" key="4">
    <source>
        <dbReference type="ARBA" id="ARBA00022832"/>
    </source>
</evidence>
<name>A0AAV2QX28_MEGNR</name>
<evidence type="ECO:0000313" key="10">
    <source>
        <dbReference type="Proteomes" id="UP001497623"/>
    </source>
</evidence>
<organism evidence="9 10">
    <name type="scientific">Meganyctiphanes norvegica</name>
    <name type="common">Northern krill</name>
    <name type="synonym">Thysanopoda norvegica</name>
    <dbReference type="NCBI Taxonomy" id="48144"/>
    <lineage>
        <taxon>Eukaryota</taxon>
        <taxon>Metazoa</taxon>
        <taxon>Ecdysozoa</taxon>
        <taxon>Arthropoda</taxon>
        <taxon>Crustacea</taxon>
        <taxon>Multicrustacea</taxon>
        <taxon>Malacostraca</taxon>
        <taxon>Eumalacostraca</taxon>
        <taxon>Eucarida</taxon>
        <taxon>Euphausiacea</taxon>
        <taxon>Euphausiidae</taxon>
        <taxon>Meganyctiphanes</taxon>
    </lineage>
</organism>
<comment type="catalytic activity">
    <reaction evidence="7">
        <text>a long-chain fatty acid + ATP + CoA = a long-chain fatty acyl-CoA + AMP + diphosphate</text>
        <dbReference type="Rhea" id="RHEA:15421"/>
        <dbReference type="ChEBI" id="CHEBI:30616"/>
        <dbReference type="ChEBI" id="CHEBI:33019"/>
        <dbReference type="ChEBI" id="CHEBI:57287"/>
        <dbReference type="ChEBI" id="CHEBI:57560"/>
        <dbReference type="ChEBI" id="CHEBI:83139"/>
        <dbReference type="ChEBI" id="CHEBI:456215"/>
        <dbReference type="EC" id="6.2.1.3"/>
    </reaction>
</comment>
<dbReference type="EMBL" id="CAXKWB010012666">
    <property type="protein sequence ID" value="CAL4105089.1"/>
    <property type="molecule type" value="Genomic_DNA"/>
</dbReference>
<evidence type="ECO:0000313" key="9">
    <source>
        <dbReference type="EMBL" id="CAL4105089.1"/>
    </source>
</evidence>
<dbReference type="GO" id="GO:0005524">
    <property type="term" value="F:ATP binding"/>
    <property type="evidence" value="ECO:0007669"/>
    <property type="project" value="UniProtKB-KW"/>
</dbReference>
<dbReference type="AlphaFoldDB" id="A0AAV2QX28"/>
<dbReference type="InterPro" id="IPR000873">
    <property type="entry name" value="AMP-dep_synth/lig_dom"/>
</dbReference>
<dbReference type="GO" id="GO:0005886">
    <property type="term" value="C:plasma membrane"/>
    <property type="evidence" value="ECO:0007669"/>
    <property type="project" value="TreeGrafter"/>
</dbReference>
<evidence type="ECO:0000256" key="2">
    <source>
        <dbReference type="ARBA" id="ARBA00022598"/>
    </source>
</evidence>
<reference evidence="9 10" key="1">
    <citation type="submission" date="2024-05" db="EMBL/GenBank/DDBJ databases">
        <authorList>
            <person name="Wallberg A."/>
        </authorList>
    </citation>
    <scope>NUCLEOTIDE SEQUENCE [LARGE SCALE GENOMIC DNA]</scope>
</reference>
<comment type="caution">
    <text evidence="9">The sequence shown here is derived from an EMBL/GenBank/DDBJ whole genome shotgun (WGS) entry which is preliminary data.</text>
</comment>
<dbReference type="PANTHER" id="PTHR43272">
    <property type="entry name" value="LONG-CHAIN-FATTY-ACID--COA LIGASE"/>
    <property type="match status" value="1"/>
</dbReference>
<feature type="non-terminal residue" evidence="9">
    <location>
        <position position="514"/>
    </location>
</feature>
<dbReference type="EC" id="6.2.1.3" evidence="6"/>